<reference evidence="2 3" key="1">
    <citation type="submission" date="2020-07" db="EMBL/GenBank/DDBJ databases">
        <title>Comparative genomics of pyrophilous fungi reveals a link between fire events and developmental genes.</title>
        <authorList>
            <consortium name="DOE Joint Genome Institute"/>
            <person name="Steindorff A.S."/>
            <person name="Carver A."/>
            <person name="Calhoun S."/>
            <person name="Stillman K."/>
            <person name="Liu H."/>
            <person name="Lipzen A."/>
            <person name="Pangilinan J."/>
            <person name="Labutti K."/>
            <person name="Bruns T.D."/>
            <person name="Grigoriev I.V."/>
        </authorList>
    </citation>
    <scope>NUCLEOTIDE SEQUENCE [LARGE SCALE GENOMIC DNA]</scope>
    <source>
        <strain evidence="2 3">CBS 144469</strain>
    </source>
</reference>
<accession>A0A8H6HNT6</accession>
<evidence type="ECO:0000313" key="3">
    <source>
        <dbReference type="Proteomes" id="UP000521943"/>
    </source>
</evidence>
<comment type="caution">
    <text evidence="2">The sequence shown here is derived from an EMBL/GenBank/DDBJ whole genome shotgun (WGS) entry which is preliminary data.</text>
</comment>
<dbReference type="EMBL" id="JACGCI010000066">
    <property type="protein sequence ID" value="KAF6749086.1"/>
    <property type="molecule type" value="Genomic_DNA"/>
</dbReference>
<protein>
    <submittedName>
        <fullName evidence="2">Uncharacterized protein</fullName>
    </submittedName>
</protein>
<gene>
    <name evidence="2" type="ORF">DFP72DRAFT_819426</name>
</gene>
<dbReference type="Proteomes" id="UP000521943">
    <property type="component" value="Unassembled WGS sequence"/>
</dbReference>
<feature type="region of interest" description="Disordered" evidence="1">
    <location>
        <begin position="122"/>
        <end position="154"/>
    </location>
</feature>
<evidence type="ECO:0000313" key="2">
    <source>
        <dbReference type="EMBL" id="KAF6749086.1"/>
    </source>
</evidence>
<keyword evidence="3" id="KW-1185">Reference proteome</keyword>
<dbReference type="OrthoDB" id="3063862at2759"/>
<organism evidence="2 3">
    <name type="scientific">Ephemerocybe angulata</name>
    <dbReference type="NCBI Taxonomy" id="980116"/>
    <lineage>
        <taxon>Eukaryota</taxon>
        <taxon>Fungi</taxon>
        <taxon>Dikarya</taxon>
        <taxon>Basidiomycota</taxon>
        <taxon>Agaricomycotina</taxon>
        <taxon>Agaricomycetes</taxon>
        <taxon>Agaricomycetidae</taxon>
        <taxon>Agaricales</taxon>
        <taxon>Agaricineae</taxon>
        <taxon>Psathyrellaceae</taxon>
        <taxon>Ephemerocybe</taxon>
    </lineage>
</organism>
<name>A0A8H6HNT6_9AGAR</name>
<feature type="non-terminal residue" evidence="2">
    <location>
        <position position="1"/>
    </location>
</feature>
<evidence type="ECO:0000256" key="1">
    <source>
        <dbReference type="SAM" id="MobiDB-lite"/>
    </source>
</evidence>
<proteinExistence type="predicted"/>
<dbReference type="AlphaFoldDB" id="A0A8H6HNT6"/>
<sequence length="390" mass="41955">EKVPVAVEILYNIMIFSRAEMAKAKSKRKPESQLVTFSQSADFLDVRDAFKLEAVKVLFPGQAVVLDTAFRVLYTIPRRVPNEVPLGTQQDYAKMLGVIAGMGKNATVKVAIYENDVEKENIPEPTASGTVRRADTAATADDEPPAKKTKKTKAQLASEELAANSAMNQMINQLRERWACNAGGCSSEFCYVLPDGPSHLRLTHEHISKWAAAILRSSSCGPTDLPLATINRPPNHAMFDPVRGNAPKSAILQARLRGIEKEKASTAALAAPPVPAAPQPIVNIVLPNDMFGMRFGAPGPAPALPMPVPAQDNDSLLPAGLVPGPTLTIAAFCEKYKLSDAICDRFTGECFTSTAGFRFTKVSELRAIGFKAGEVVEVRSAVEEWAGKAA</sequence>